<feature type="chain" id="PRO_5004082218" description="Type IX secretion system protein PorV domain-containing protein" evidence="1">
    <location>
        <begin position="24"/>
        <end position="377"/>
    </location>
</feature>
<sequence>MNEIMRKIFLAFIFSLSASSLFAQVQNPSLGQLEDSNPIITAVPFLMIAPDARSGGMGDVGGAISPDANSMHWNIGKMAFIENNFGASLSYTPWLGKIVDDMNIAYLALYYKLDDLQAISGSLRYFDLGDITFTDENNQIIRPYNPQEYAFDLSYSRKLSDKLGIGVTGRFIHSNLTGDGVNGLDTKPGNSLAADIGLYYTSDLAVGARQGSLAFAAVVSNIGNKISYLDESTENFIPTNLRLGTAYTASLDPYNKITLAVDLNKLLVPTPPTDPNRSLVSGIFTSFSDAPGGFSEEAKEVNIASGLEYWYNDLFAARTGYFWEHGEKGGRQFFTLGVGLRYQVFSMDFAYLIPQQQQHPLAETLRFTLGVNFGGDN</sequence>
<dbReference type="AlphaFoldDB" id="M7NBA4"/>
<organism evidence="3 4">
    <name type="scientific">Cesiribacter andamanensis AMV16</name>
    <dbReference type="NCBI Taxonomy" id="1279009"/>
    <lineage>
        <taxon>Bacteria</taxon>
        <taxon>Pseudomonadati</taxon>
        <taxon>Bacteroidota</taxon>
        <taxon>Cytophagia</taxon>
        <taxon>Cytophagales</taxon>
        <taxon>Cesiribacteraceae</taxon>
        <taxon>Cesiribacter</taxon>
    </lineage>
</organism>
<dbReference type="Pfam" id="PF19572">
    <property type="entry name" value="PorV"/>
    <property type="match status" value="1"/>
</dbReference>
<evidence type="ECO:0000313" key="4">
    <source>
        <dbReference type="Proteomes" id="UP000011910"/>
    </source>
</evidence>
<feature type="signal peptide" evidence="1">
    <location>
        <begin position="1"/>
        <end position="23"/>
    </location>
</feature>
<comment type="caution">
    <text evidence="3">The sequence shown here is derived from an EMBL/GenBank/DDBJ whole genome shotgun (WGS) entry which is preliminary data.</text>
</comment>
<feature type="domain" description="Type IX secretion system protein PorV" evidence="2">
    <location>
        <begin position="34"/>
        <end position="272"/>
    </location>
</feature>
<dbReference type="NCBIfam" id="NF033709">
    <property type="entry name" value="PorV_fam"/>
    <property type="match status" value="1"/>
</dbReference>
<name>M7NBA4_9BACT</name>
<gene>
    <name evidence="3" type="ORF">ADICEAN_00315</name>
</gene>
<dbReference type="PATRIC" id="fig|1279009.4.peg.315"/>
<dbReference type="InterPro" id="IPR045741">
    <property type="entry name" value="PorV"/>
</dbReference>
<accession>M7NBA4</accession>
<keyword evidence="1" id="KW-0732">Signal</keyword>
<dbReference type="RefSeq" id="WP_009193725.1">
    <property type="nucleotide sequence ID" value="NZ_AODQ01000004.1"/>
</dbReference>
<dbReference type="InterPro" id="IPR047799">
    <property type="entry name" value="T9SS_OM_PorV"/>
</dbReference>
<evidence type="ECO:0000313" key="3">
    <source>
        <dbReference type="EMBL" id="EMR04557.1"/>
    </source>
</evidence>
<evidence type="ECO:0000256" key="1">
    <source>
        <dbReference type="SAM" id="SignalP"/>
    </source>
</evidence>
<dbReference type="STRING" id="1279009.ADICEAN_00315"/>
<reference evidence="3 4" key="1">
    <citation type="journal article" date="2013" name="Genome Announc.">
        <title>Draft Genome Sequence of Cesiribacter andamanensis Strain AMV16T, Isolated from a Soil Sample from a Mud Volcano in the Andaman Islands, India.</title>
        <authorList>
            <person name="Shivaji S."/>
            <person name="Ara S."/>
            <person name="Begum Z."/>
            <person name="Srinivas T.N."/>
            <person name="Singh A."/>
            <person name="Kumar Pinnaka A."/>
        </authorList>
    </citation>
    <scope>NUCLEOTIDE SEQUENCE [LARGE SCALE GENOMIC DNA]</scope>
    <source>
        <strain evidence="3 4">AMV16</strain>
    </source>
</reference>
<dbReference type="Gene3D" id="2.40.160.60">
    <property type="entry name" value="Outer membrane protein transport protein (OMPP1/FadL/TodX)"/>
    <property type="match status" value="1"/>
</dbReference>
<keyword evidence="4" id="KW-1185">Reference proteome</keyword>
<evidence type="ECO:0000259" key="2">
    <source>
        <dbReference type="Pfam" id="PF19572"/>
    </source>
</evidence>
<dbReference type="EMBL" id="AODQ01000004">
    <property type="protein sequence ID" value="EMR04557.1"/>
    <property type="molecule type" value="Genomic_DNA"/>
</dbReference>
<protein>
    <recommendedName>
        <fullName evidence="2">Type IX secretion system protein PorV domain-containing protein</fullName>
    </recommendedName>
</protein>
<dbReference type="eggNOG" id="COG2067">
    <property type="taxonomic scope" value="Bacteria"/>
</dbReference>
<proteinExistence type="predicted"/>
<dbReference type="Proteomes" id="UP000011910">
    <property type="component" value="Unassembled WGS sequence"/>
</dbReference>
<dbReference type="NCBIfam" id="NF033710">
    <property type="entry name" value="T9SS_OM_PorV"/>
    <property type="match status" value="1"/>
</dbReference>